<sequence>RNLSTMSLLFVIPGYPPDPPWPSGLCTRPWFPELPDPPWPSGLYTRPWLPELLDLPWPHGLYTPPWLPELPDPPWHPGLSAPLWLPELPDPPWDPVLSLTCHGIPDCMLSHGSLSSLIRPGGVPPLPPVSALHELPG</sequence>
<dbReference type="Proteomes" id="UP001529510">
    <property type="component" value="Unassembled WGS sequence"/>
</dbReference>
<proteinExistence type="predicted"/>
<evidence type="ECO:0000313" key="1">
    <source>
        <dbReference type="EMBL" id="KAL0168407.1"/>
    </source>
</evidence>
<name>A0ABD0P2T6_CIRMR</name>
<evidence type="ECO:0000313" key="2">
    <source>
        <dbReference type="Proteomes" id="UP001529510"/>
    </source>
</evidence>
<protein>
    <submittedName>
        <fullName evidence="1">Uncharacterized protein</fullName>
    </submittedName>
</protein>
<feature type="non-terminal residue" evidence="1">
    <location>
        <position position="1"/>
    </location>
</feature>
<comment type="caution">
    <text evidence="1">The sequence shown here is derived from an EMBL/GenBank/DDBJ whole genome shotgun (WGS) entry which is preliminary data.</text>
</comment>
<accession>A0ABD0P2T6</accession>
<dbReference type="AlphaFoldDB" id="A0ABD0P2T6"/>
<gene>
    <name evidence="1" type="ORF">M9458_036629</name>
</gene>
<organism evidence="1 2">
    <name type="scientific">Cirrhinus mrigala</name>
    <name type="common">Mrigala</name>
    <dbReference type="NCBI Taxonomy" id="683832"/>
    <lineage>
        <taxon>Eukaryota</taxon>
        <taxon>Metazoa</taxon>
        <taxon>Chordata</taxon>
        <taxon>Craniata</taxon>
        <taxon>Vertebrata</taxon>
        <taxon>Euteleostomi</taxon>
        <taxon>Actinopterygii</taxon>
        <taxon>Neopterygii</taxon>
        <taxon>Teleostei</taxon>
        <taxon>Ostariophysi</taxon>
        <taxon>Cypriniformes</taxon>
        <taxon>Cyprinidae</taxon>
        <taxon>Labeoninae</taxon>
        <taxon>Labeonini</taxon>
        <taxon>Cirrhinus</taxon>
    </lineage>
</organism>
<feature type="non-terminal residue" evidence="1">
    <location>
        <position position="137"/>
    </location>
</feature>
<reference evidence="1 2" key="1">
    <citation type="submission" date="2024-05" db="EMBL/GenBank/DDBJ databases">
        <title>Genome sequencing and assembly of Indian major carp, Cirrhinus mrigala (Hamilton, 1822).</title>
        <authorList>
            <person name="Mohindra V."/>
            <person name="Chowdhury L.M."/>
            <person name="Lal K."/>
            <person name="Jena J.K."/>
        </authorList>
    </citation>
    <scope>NUCLEOTIDE SEQUENCE [LARGE SCALE GENOMIC DNA]</scope>
    <source>
        <strain evidence="1">CM1030</strain>
        <tissue evidence="1">Blood</tissue>
    </source>
</reference>
<dbReference type="EMBL" id="JAMKFB020000018">
    <property type="protein sequence ID" value="KAL0168407.1"/>
    <property type="molecule type" value="Genomic_DNA"/>
</dbReference>
<keyword evidence="2" id="KW-1185">Reference proteome</keyword>